<reference evidence="4 5" key="1">
    <citation type="journal article" date="2015" name="Int. J. Syst. Evol. Microbiol.">
        <title>Flavisolibacter ginsenosidimutans sp. nov., with ginsenoside-converting activity isolated from soil used for cultivating ginseng.</title>
        <authorList>
            <person name="Zhao Y."/>
            <person name="Liu Q."/>
            <person name="Kang M.S."/>
            <person name="Jin F."/>
            <person name="Yu H."/>
            <person name="Im W.T."/>
        </authorList>
    </citation>
    <scope>NUCLEOTIDE SEQUENCE [LARGE SCALE GENOMIC DNA]</scope>
    <source>
        <strain evidence="4 5">Gsoil 636</strain>
    </source>
</reference>
<dbReference type="RefSeq" id="WP_146789458.1">
    <property type="nucleotide sequence ID" value="NZ_BAABIO010000003.1"/>
</dbReference>
<dbReference type="PANTHER" id="PTHR43798:SF31">
    <property type="entry name" value="AB HYDROLASE SUPERFAMILY PROTEIN YCLE"/>
    <property type="match status" value="1"/>
</dbReference>
<dbReference type="InterPro" id="IPR000073">
    <property type="entry name" value="AB_hydrolase_1"/>
</dbReference>
<dbReference type="PANTHER" id="PTHR43798">
    <property type="entry name" value="MONOACYLGLYCEROL LIPASE"/>
    <property type="match status" value="1"/>
</dbReference>
<dbReference type="OrthoDB" id="9780932at2"/>
<proteinExistence type="inferred from homology"/>
<protein>
    <submittedName>
        <fullName evidence="4">Alpha/beta hydrolase</fullName>
    </submittedName>
</protein>
<evidence type="ECO:0000256" key="2">
    <source>
        <dbReference type="ARBA" id="ARBA00038128"/>
    </source>
</evidence>
<dbReference type="KEGG" id="fgg:FSB75_15780"/>
<gene>
    <name evidence="4" type="ORF">FSB75_15780</name>
</gene>
<comment type="similarity">
    <text evidence="2">Belongs to the AB hydrolase superfamily. Bacterial non-heme haloperoxidase / perhydrolase family.</text>
</comment>
<keyword evidence="1 4" id="KW-0378">Hydrolase</keyword>
<evidence type="ECO:0000256" key="1">
    <source>
        <dbReference type="ARBA" id="ARBA00022801"/>
    </source>
</evidence>
<dbReference type="InterPro" id="IPR050266">
    <property type="entry name" value="AB_hydrolase_sf"/>
</dbReference>
<dbReference type="Pfam" id="PF00561">
    <property type="entry name" value="Abhydrolase_1"/>
    <property type="match status" value="1"/>
</dbReference>
<organism evidence="4 5">
    <name type="scientific">Flavisolibacter ginsenosidimutans</name>
    <dbReference type="NCBI Taxonomy" id="661481"/>
    <lineage>
        <taxon>Bacteria</taxon>
        <taxon>Pseudomonadati</taxon>
        <taxon>Bacteroidota</taxon>
        <taxon>Chitinophagia</taxon>
        <taxon>Chitinophagales</taxon>
        <taxon>Chitinophagaceae</taxon>
        <taxon>Flavisolibacter</taxon>
    </lineage>
</organism>
<dbReference type="FunFam" id="3.40.50.1820:FF:000205">
    <property type="entry name" value="Non-haem bromoperoxidase BPO-A2"/>
    <property type="match status" value="1"/>
</dbReference>
<dbReference type="GO" id="GO:0016787">
    <property type="term" value="F:hydrolase activity"/>
    <property type="evidence" value="ECO:0007669"/>
    <property type="project" value="UniProtKB-KW"/>
</dbReference>
<keyword evidence="5" id="KW-1185">Reference proteome</keyword>
<accession>A0A5B8UMR6</accession>
<dbReference type="InterPro" id="IPR029058">
    <property type="entry name" value="AB_hydrolase_fold"/>
</dbReference>
<dbReference type="Proteomes" id="UP000321204">
    <property type="component" value="Chromosome"/>
</dbReference>
<feature type="domain" description="AB hydrolase-1" evidence="3">
    <location>
        <begin position="27"/>
        <end position="264"/>
    </location>
</feature>
<dbReference type="PRINTS" id="PR00111">
    <property type="entry name" value="ABHYDROLASE"/>
</dbReference>
<dbReference type="AlphaFoldDB" id="A0A5B8UMR6"/>
<sequence>MKYIKTKDAATGEEIQLSYKDYGKGRPVVLIHGWPSSKDMWEYQIDDLVNAGLRVVKYDRRGFGKSDKPWNGYDYDTMTDDLNALLETLDLRDAVLVGFSMGGGEAVRYLNRYGSSGRVSKVILVSAVVPYLGQSNDNPEGVPQAVFAEMMEKMKEDRIAFLDTFGEQFFGVGLLEHPVSKPYLQYFRGLAEVALPRATQQCAIAFANTDFRADVKAVNVPTLIIHGDADKTVPIEASSERTAKMIPNAVYKVYEGAPHGLFYTERKRLNQDIIDFASDGNAQQTVSSRRDSSVSM</sequence>
<evidence type="ECO:0000313" key="5">
    <source>
        <dbReference type="Proteomes" id="UP000321204"/>
    </source>
</evidence>
<dbReference type="Gene3D" id="3.40.50.1820">
    <property type="entry name" value="alpha/beta hydrolase"/>
    <property type="match status" value="1"/>
</dbReference>
<dbReference type="InterPro" id="IPR000639">
    <property type="entry name" value="Epox_hydrolase-like"/>
</dbReference>
<name>A0A5B8UMR6_9BACT</name>
<evidence type="ECO:0000259" key="3">
    <source>
        <dbReference type="Pfam" id="PF00561"/>
    </source>
</evidence>
<dbReference type="PRINTS" id="PR00412">
    <property type="entry name" value="EPOXHYDRLASE"/>
</dbReference>
<dbReference type="GO" id="GO:0016020">
    <property type="term" value="C:membrane"/>
    <property type="evidence" value="ECO:0007669"/>
    <property type="project" value="TreeGrafter"/>
</dbReference>
<dbReference type="EMBL" id="CP042433">
    <property type="protein sequence ID" value="QEC57295.1"/>
    <property type="molecule type" value="Genomic_DNA"/>
</dbReference>
<dbReference type="SUPFAM" id="SSF53474">
    <property type="entry name" value="alpha/beta-Hydrolases"/>
    <property type="match status" value="1"/>
</dbReference>
<evidence type="ECO:0000313" key="4">
    <source>
        <dbReference type="EMBL" id="QEC57295.1"/>
    </source>
</evidence>